<dbReference type="GO" id="GO:0008270">
    <property type="term" value="F:zinc ion binding"/>
    <property type="evidence" value="ECO:0007669"/>
    <property type="project" value="InterPro"/>
</dbReference>
<dbReference type="Proteomes" id="UP000193920">
    <property type="component" value="Unassembled WGS sequence"/>
</dbReference>
<gene>
    <name evidence="2" type="ORF">LY90DRAFT_518244</name>
</gene>
<dbReference type="GO" id="GO:0000981">
    <property type="term" value="F:DNA-binding transcription factor activity, RNA polymerase II-specific"/>
    <property type="evidence" value="ECO:0007669"/>
    <property type="project" value="InterPro"/>
</dbReference>
<protein>
    <recommendedName>
        <fullName evidence="1">Zn(2)-C6 fungal-type domain-containing protein</fullName>
    </recommendedName>
</protein>
<reference evidence="2 3" key="1">
    <citation type="submission" date="2016-08" db="EMBL/GenBank/DDBJ databases">
        <title>A Parts List for Fungal Cellulosomes Revealed by Comparative Genomics.</title>
        <authorList>
            <consortium name="DOE Joint Genome Institute"/>
            <person name="Haitjema C.H."/>
            <person name="Gilmore S.P."/>
            <person name="Henske J.K."/>
            <person name="Solomon K.V."/>
            <person name="De Groot R."/>
            <person name="Kuo A."/>
            <person name="Mondo S.J."/>
            <person name="Salamov A.A."/>
            <person name="Labutti K."/>
            <person name="Zhao Z."/>
            <person name="Chiniquy J."/>
            <person name="Barry K."/>
            <person name="Brewer H.M."/>
            <person name="Purvine S.O."/>
            <person name="Wright A.T."/>
            <person name="Boxma B."/>
            <person name="Van Alen T."/>
            <person name="Hackstein J.H."/>
            <person name="Baker S.E."/>
            <person name="Grigoriev I.V."/>
            <person name="O'Malley M.A."/>
        </authorList>
    </citation>
    <scope>NUCLEOTIDE SEQUENCE [LARGE SCALE GENOMIC DNA]</scope>
    <source>
        <strain evidence="2 3">G1</strain>
    </source>
</reference>
<dbReference type="InterPro" id="IPR001138">
    <property type="entry name" value="Zn2Cys6_DnaBD"/>
</dbReference>
<name>A0A1Y1ZSB8_9FUNG</name>
<dbReference type="OrthoDB" id="5600212at2759"/>
<dbReference type="STRING" id="1754190.A0A1Y1ZSB8"/>
<sequence>MSVKLKRVKCTGDCPCQKCLSNNIECIYSNSKKRGSLYILLCFLNGHIMDYLFSKWALRIFWSFNIFDIEVPEYKNEERSNEKYKYISLVYSTVIMKHMVSQITPYLVEYVELYDIAFENTTDYLNLIDCEQKEIDLYVNTYRFKPKLLLVDLIKTNESFSNTLKINKYTNKIDLNELLSLKYKKNVVISLSEIKSIEFSLYMNQPSRWLIVRYNIICRLRNTLFLFRNIKSKKLKFDASMFIEEDKEFIHLEENIPSEFRLSNSTYLTDPTRIYFSHSFNSENQSLLGKSLDKNYLKNNNFQNSNSNREYYNNTDVNKSENIYRYNNNYYNNMYKSKEEKKVKYWINDINYMEMTNNELNDFISSC</sequence>
<accession>A0A1Y1ZSB8</accession>
<dbReference type="EMBL" id="MCOG01000364">
    <property type="protein sequence ID" value="ORY13126.1"/>
    <property type="molecule type" value="Genomic_DNA"/>
</dbReference>
<evidence type="ECO:0000259" key="1">
    <source>
        <dbReference type="Pfam" id="PF00172"/>
    </source>
</evidence>
<dbReference type="Pfam" id="PF00172">
    <property type="entry name" value="Zn_clus"/>
    <property type="match status" value="1"/>
</dbReference>
<dbReference type="AlphaFoldDB" id="A0A1Y1ZSB8"/>
<keyword evidence="3" id="KW-1185">Reference proteome</keyword>
<organism evidence="2 3">
    <name type="scientific">Neocallimastix californiae</name>
    <dbReference type="NCBI Taxonomy" id="1754190"/>
    <lineage>
        <taxon>Eukaryota</taxon>
        <taxon>Fungi</taxon>
        <taxon>Fungi incertae sedis</taxon>
        <taxon>Chytridiomycota</taxon>
        <taxon>Chytridiomycota incertae sedis</taxon>
        <taxon>Neocallimastigomycetes</taxon>
        <taxon>Neocallimastigales</taxon>
        <taxon>Neocallimastigaceae</taxon>
        <taxon>Neocallimastix</taxon>
    </lineage>
</organism>
<dbReference type="CDD" id="cd00067">
    <property type="entry name" value="GAL4"/>
    <property type="match status" value="1"/>
</dbReference>
<evidence type="ECO:0000313" key="3">
    <source>
        <dbReference type="Proteomes" id="UP000193920"/>
    </source>
</evidence>
<evidence type="ECO:0000313" key="2">
    <source>
        <dbReference type="EMBL" id="ORY13126.1"/>
    </source>
</evidence>
<feature type="non-terminal residue" evidence="2">
    <location>
        <position position="367"/>
    </location>
</feature>
<comment type="caution">
    <text evidence="2">The sequence shown here is derived from an EMBL/GenBank/DDBJ whole genome shotgun (WGS) entry which is preliminary data.</text>
</comment>
<proteinExistence type="predicted"/>
<feature type="domain" description="Zn(2)-C6 fungal-type" evidence="1">
    <location>
        <begin position="5"/>
        <end position="34"/>
    </location>
</feature>